<accession>A0ABP0NGR7</accession>
<name>A0ABP0NGR7_9DINO</name>
<protein>
    <submittedName>
        <fullName evidence="1">Uncharacterized protein</fullName>
    </submittedName>
</protein>
<evidence type="ECO:0000313" key="2">
    <source>
        <dbReference type="Proteomes" id="UP001642484"/>
    </source>
</evidence>
<sequence>MTQAFDSWSQWLKRPVHGTLYGQALHTLQPPQGARGTVLVWLKNTADYVKTYKDNDQPMRLKKEYKNHWDSMCAIYFVYDTYQTLHTLQWMLDRQKVQRVHAQDFWATTMEVPKWFNRFNSMTLMDITTHFHGKARAVRERRGNCLVHQPGTRLWRVYVTLNQGGSFLSLSEEMVIEEDDLASIWSVVEEADEKELRQFIDEKAFTKIPLSDVIDDPNVVIIDGVWVRCWKIKLGKKIVKSRVYARGCFDTQPMELATRSAAASRLSQRILMSTAAVMNEEPEVVAEAGHQDASKVSCGRTTSQVLATFGKGSNLERFLNTG</sequence>
<dbReference type="EMBL" id="CAXAMN010021740">
    <property type="protein sequence ID" value="CAK9062966.1"/>
    <property type="molecule type" value="Genomic_DNA"/>
</dbReference>
<gene>
    <name evidence="1" type="ORF">CCMP2556_LOCUS30972</name>
</gene>
<comment type="caution">
    <text evidence="1">The sequence shown here is derived from an EMBL/GenBank/DDBJ whole genome shotgun (WGS) entry which is preliminary data.</text>
</comment>
<proteinExistence type="predicted"/>
<reference evidence="1 2" key="1">
    <citation type="submission" date="2024-02" db="EMBL/GenBank/DDBJ databases">
        <authorList>
            <person name="Chen Y."/>
            <person name="Shah S."/>
            <person name="Dougan E. K."/>
            <person name="Thang M."/>
            <person name="Chan C."/>
        </authorList>
    </citation>
    <scope>NUCLEOTIDE SEQUENCE [LARGE SCALE GENOMIC DNA]</scope>
</reference>
<dbReference type="Proteomes" id="UP001642484">
    <property type="component" value="Unassembled WGS sequence"/>
</dbReference>
<organism evidence="1 2">
    <name type="scientific">Durusdinium trenchii</name>
    <dbReference type="NCBI Taxonomy" id="1381693"/>
    <lineage>
        <taxon>Eukaryota</taxon>
        <taxon>Sar</taxon>
        <taxon>Alveolata</taxon>
        <taxon>Dinophyceae</taxon>
        <taxon>Suessiales</taxon>
        <taxon>Symbiodiniaceae</taxon>
        <taxon>Durusdinium</taxon>
    </lineage>
</organism>
<evidence type="ECO:0000313" key="1">
    <source>
        <dbReference type="EMBL" id="CAK9062966.1"/>
    </source>
</evidence>
<keyword evidence="2" id="KW-1185">Reference proteome</keyword>